<feature type="compositionally biased region" description="Basic residues" evidence="2">
    <location>
        <begin position="17"/>
        <end position="26"/>
    </location>
</feature>
<name>A0A1B8GRI1_9PEZI</name>
<dbReference type="CDD" id="cd00067">
    <property type="entry name" value="GAL4"/>
    <property type="match status" value="1"/>
</dbReference>
<keyword evidence="5" id="KW-1185">Reference proteome</keyword>
<dbReference type="Gene3D" id="4.10.240.10">
    <property type="entry name" value="Zn(2)-C6 fungal-type DNA-binding domain"/>
    <property type="match status" value="1"/>
</dbReference>
<dbReference type="InterPro" id="IPR001138">
    <property type="entry name" value="Zn2Cys6_DnaBD"/>
</dbReference>
<dbReference type="InterPro" id="IPR036864">
    <property type="entry name" value="Zn2-C6_fun-type_DNA-bd_sf"/>
</dbReference>
<dbReference type="RefSeq" id="XP_018132187.2">
    <property type="nucleotide sequence ID" value="XM_018272520.2"/>
</dbReference>
<organism evidence="4 5">
    <name type="scientific">Pseudogymnoascus verrucosus</name>
    <dbReference type="NCBI Taxonomy" id="342668"/>
    <lineage>
        <taxon>Eukaryota</taxon>
        <taxon>Fungi</taxon>
        <taxon>Dikarya</taxon>
        <taxon>Ascomycota</taxon>
        <taxon>Pezizomycotina</taxon>
        <taxon>Leotiomycetes</taxon>
        <taxon>Thelebolales</taxon>
        <taxon>Thelebolaceae</taxon>
        <taxon>Pseudogymnoascus</taxon>
    </lineage>
</organism>
<dbReference type="GO" id="GO:0008270">
    <property type="term" value="F:zinc ion binding"/>
    <property type="evidence" value="ECO:0007669"/>
    <property type="project" value="InterPro"/>
</dbReference>
<accession>A0A1B8GRI1</accession>
<dbReference type="GeneID" id="28836408"/>
<protein>
    <recommendedName>
        <fullName evidence="3">Zn(2)-C6 fungal-type domain-containing protein</fullName>
    </recommendedName>
</protein>
<dbReference type="PROSITE" id="PS50048">
    <property type="entry name" value="ZN2_CY6_FUNGAL_2"/>
    <property type="match status" value="1"/>
</dbReference>
<feature type="region of interest" description="Disordered" evidence="2">
    <location>
        <begin position="1"/>
        <end position="27"/>
    </location>
</feature>
<reference evidence="4 5" key="1">
    <citation type="submission" date="2016-03" db="EMBL/GenBank/DDBJ databases">
        <title>Comparative genomics of Pseudogymnoascus destructans, the fungus causing white-nose syndrome of bats.</title>
        <authorList>
            <person name="Palmer J.M."/>
            <person name="Drees K.P."/>
            <person name="Foster J.T."/>
            <person name="Lindner D.L."/>
        </authorList>
    </citation>
    <scope>NUCLEOTIDE SEQUENCE [LARGE SCALE GENOMIC DNA]</scope>
    <source>
        <strain evidence="4 5">UAMH 10579</strain>
    </source>
</reference>
<evidence type="ECO:0000256" key="1">
    <source>
        <dbReference type="ARBA" id="ARBA00023242"/>
    </source>
</evidence>
<dbReference type="Pfam" id="PF00172">
    <property type="entry name" value="Zn_clus"/>
    <property type="match status" value="1"/>
</dbReference>
<dbReference type="EMBL" id="KV460217">
    <property type="protein sequence ID" value="OBT98454.2"/>
    <property type="molecule type" value="Genomic_DNA"/>
</dbReference>
<evidence type="ECO:0000313" key="5">
    <source>
        <dbReference type="Proteomes" id="UP000091956"/>
    </source>
</evidence>
<reference evidence="5" key="2">
    <citation type="journal article" date="2018" name="Nat. Commun.">
        <title>Extreme sensitivity to ultraviolet light in the fungal pathogen causing white-nose syndrome of bats.</title>
        <authorList>
            <person name="Palmer J.M."/>
            <person name="Drees K.P."/>
            <person name="Foster J.T."/>
            <person name="Lindner D.L."/>
        </authorList>
    </citation>
    <scope>NUCLEOTIDE SEQUENCE [LARGE SCALE GENOMIC DNA]</scope>
    <source>
        <strain evidence="5">UAMH 10579</strain>
    </source>
</reference>
<dbReference type="InterPro" id="IPR053157">
    <property type="entry name" value="Sterol_Uptake_Regulator"/>
</dbReference>
<dbReference type="PANTHER" id="PTHR47784:SF9">
    <property type="entry name" value="ZN(II)2CYS6 TRANSCRIPTION FACTOR (EUROFUNG)"/>
    <property type="match status" value="1"/>
</dbReference>
<evidence type="ECO:0000256" key="2">
    <source>
        <dbReference type="SAM" id="MobiDB-lite"/>
    </source>
</evidence>
<dbReference type="PANTHER" id="PTHR47784">
    <property type="entry name" value="STEROL UPTAKE CONTROL PROTEIN 2"/>
    <property type="match status" value="1"/>
</dbReference>
<proteinExistence type="predicted"/>
<sequence length="444" mass="49353">MENTSRREGTGKAPIKPGRRNHKKSRGGCGNCKLRSVKCDETKPGCKRCSAYGVSCSYNPNAADLQPLFVGTTTMKQGSPKAQHPIIQAAQPNHNHLSMVHAPPRLTNATPILSDGYAGIEMDTQSLERLRRFHLRTVPTMGGPEAAEFYQSHALKMACSAPYVMHLVQALTSLHDRHFSGQPNKRQIAAESYHLSRAAAQFNRKLSEPLARADRDAVWAAGCLIGWIVFCSIDAKQASEAWPLAPSKPSDLEWIRMNDAKALLWGITDPMRADSMFSIMSTEYAAGMHKTSAADIGIPPAFSRLYGLDDPESESGPYAVAVRALVALLPVECDCQNYVTFFLFQGHMQPAFRELLAQRDARALLLLAYWYAKICQSVWWLERRATLECQAICVYLERYHGGDTEIQELLHYPRMRCGMLAQDGPQYKTGVAVDGHGTTYLMYP</sequence>
<keyword evidence="1" id="KW-0539">Nucleus</keyword>
<feature type="domain" description="Zn(2)-C6 fungal-type" evidence="3">
    <location>
        <begin position="28"/>
        <end position="58"/>
    </location>
</feature>
<dbReference type="SMART" id="SM00066">
    <property type="entry name" value="GAL4"/>
    <property type="match status" value="1"/>
</dbReference>
<evidence type="ECO:0000259" key="3">
    <source>
        <dbReference type="PROSITE" id="PS50048"/>
    </source>
</evidence>
<feature type="compositionally biased region" description="Basic and acidic residues" evidence="2">
    <location>
        <begin position="1"/>
        <end position="10"/>
    </location>
</feature>
<evidence type="ECO:0000313" key="4">
    <source>
        <dbReference type="EMBL" id="OBT98454.2"/>
    </source>
</evidence>
<dbReference type="GO" id="GO:0001228">
    <property type="term" value="F:DNA-binding transcription activator activity, RNA polymerase II-specific"/>
    <property type="evidence" value="ECO:0007669"/>
    <property type="project" value="TreeGrafter"/>
</dbReference>
<dbReference type="SUPFAM" id="SSF57701">
    <property type="entry name" value="Zn2/Cys6 DNA-binding domain"/>
    <property type="match status" value="1"/>
</dbReference>
<dbReference type="AlphaFoldDB" id="A0A1B8GRI1"/>
<dbReference type="STRING" id="342668.A0A1B8GRI1"/>
<dbReference type="Proteomes" id="UP000091956">
    <property type="component" value="Unassembled WGS sequence"/>
</dbReference>
<gene>
    <name evidence="4" type="ORF">VE01_03022</name>
</gene>